<evidence type="ECO:0000259" key="1">
    <source>
        <dbReference type="SMART" id="SM00849"/>
    </source>
</evidence>
<dbReference type="OrthoDB" id="515692at2759"/>
<name>A2DZQ6_TRIV3</name>
<dbReference type="STRING" id="5722.A2DZQ6"/>
<organism evidence="2 3">
    <name type="scientific">Trichomonas vaginalis (strain ATCC PRA-98 / G3)</name>
    <dbReference type="NCBI Taxonomy" id="412133"/>
    <lineage>
        <taxon>Eukaryota</taxon>
        <taxon>Metamonada</taxon>
        <taxon>Parabasalia</taxon>
        <taxon>Trichomonadida</taxon>
        <taxon>Trichomonadidae</taxon>
        <taxon>Trichomonas</taxon>
    </lineage>
</organism>
<dbReference type="VEuPathDB" id="TrichDB:TVAG_351720"/>
<dbReference type="InterPro" id="IPR050855">
    <property type="entry name" value="NDM-1-like"/>
</dbReference>
<dbReference type="EMBL" id="DS113275">
    <property type="protein sequence ID" value="EAY14124.1"/>
    <property type="molecule type" value="Genomic_DNA"/>
</dbReference>
<dbReference type="OMA" id="PISERRC"/>
<dbReference type="InterPro" id="IPR001279">
    <property type="entry name" value="Metallo-B-lactamas"/>
</dbReference>
<feature type="domain" description="Metallo-beta-lactamase" evidence="1">
    <location>
        <begin position="20"/>
        <end position="221"/>
    </location>
</feature>
<dbReference type="Gene3D" id="3.60.15.10">
    <property type="entry name" value="Ribonuclease Z/Hydroxyacylglutathione hydrolase-like"/>
    <property type="match status" value="1"/>
</dbReference>
<evidence type="ECO:0000313" key="3">
    <source>
        <dbReference type="Proteomes" id="UP000001542"/>
    </source>
</evidence>
<dbReference type="KEGG" id="tva:4772112"/>
<dbReference type="RefSeq" id="XP_001326347.1">
    <property type="nucleotide sequence ID" value="XM_001326312.1"/>
</dbReference>
<dbReference type="VEuPathDB" id="TrichDB:TVAGG3_0261280"/>
<dbReference type="SMART" id="SM00849">
    <property type="entry name" value="Lactamase_B"/>
    <property type="match status" value="1"/>
</dbReference>
<dbReference type="Proteomes" id="UP000001542">
    <property type="component" value="Unassembled WGS sequence"/>
</dbReference>
<evidence type="ECO:0000313" key="2">
    <source>
        <dbReference type="EMBL" id="EAY14124.1"/>
    </source>
</evidence>
<proteinExistence type="predicted"/>
<sequence length="305" mass="35070">MLDFPHIKLVDINYVGYKGMSSLYLMKAPDGSGAIFDTGSPKRFNVICDAIKEMGIKKEGLTHVFLTHSHMDHSGNVSLLLSNFPNAKLYANSITLKRCIDPKPLIRHMSSVMRRHYNSEFGNNVKPISERRCVEVKDNQIVNFAKFRDIKCIDTPGHTIDHVCFLSKQDKVIFTGDAFGNRYMDITLPIFSCPFMFDYYNSAKSVIKILKSGATVAAQTHFGYIQDFEYFGKTILEWINRFGEIAKDSKHPKFEVQTEFAKRFGSNWEHNEIIRGHYRVDLLGVTSYNMQMHGKKFHLSDFLLR</sequence>
<reference evidence="2" key="2">
    <citation type="journal article" date="2007" name="Science">
        <title>Draft genome sequence of the sexually transmitted pathogen Trichomonas vaginalis.</title>
        <authorList>
            <person name="Carlton J.M."/>
            <person name="Hirt R.P."/>
            <person name="Silva J.C."/>
            <person name="Delcher A.L."/>
            <person name="Schatz M."/>
            <person name="Zhao Q."/>
            <person name="Wortman J.R."/>
            <person name="Bidwell S.L."/>
            <person name="Alsmark U.C.M."/>
            <person name="Besteiro S."/>
            <person name="Sicheritz-Ponten T."/>
            <person name="Noel C.J."/>
            <person name="Dacks J.B."/>
            <person name="Foster P.G."/>
            <person name="Simillion C."/>
            <person name="Van de Peer Y."/>
            <person name="Miranda-Saavedra D."/>
            <person name="Barton G.J."/>
            <person name="Westrop G.D."/>
            <person name="Mueller S."/>
            <person name="Dessi D."/>
            <person name="Fiori P.L."/>
            <person name="Ren Q."/>
            <person name="Paulsen I."/>
            <person name="Zhang H."/>
            <person name="Bastida-Corcuera F.D."/>
            <person name="Simoes-Barbosa A."/>
            <person name="Brown M.T."/>
            <person name="Hayes R.D."/>
            <person name="Mukherjee M."/>
            <person name="Okumura C.Y."/>
            <person name="Schneider R."/>
            <person name="Smith A.J."/>
            <person name="Vanacova S."/>
            <person name="Villalvazo M."/>
            <person name="Haas B.J."/>
            <person name="Pertea M."/>
            <person name="Feldblyum T.V."/>
            <person name="Utterback T.R."/>
            <person name="Shu C.L."/>
            <person name="Osoegawa K."/>
            <person name="de Jong P.J."/>
            <person name="Hrdy I."/>
            <person name="Horvathova L."/>
            <person name="Zubacova Z."/>
            <person name="Dolezal P."/>
            <person name="Malik S.B."/>
            <person name="Logsdon J.M. Jr."/>
            <person name="Henze K."/>
            <person name="Gupta A."/>
            <person name="Wang C.C."/>
            <person name="Dunne R.L."/>
            <person name="Upcroft J.A."/>
            <person name="Upcroft P."/>
            <person name="White O."/>
            <person name="Salzberg S.L."/>
            <person name="Tang P."/>
            <person name="Chiu C.-H."/>
            <person name="Lee Y.-S."/>
            <person name="Embley T.M."/>
            <person name="Coombs G.H."/>
            <person name="Mottram J.C."/>
            <person name="Tachezy J."/>
            <person name="Fraser-Liggett C.M."/>
            <person name="Johnson P.J."/>
        </authorList>
    </citation>
    <scope>NUCLEOTIDE SEQUENCE [LARGE SCALE GENOMIC DNA]</scope>
    <source>
        <strain evidence="2">G3</strain>
    </source>
</reference>
<dbReference type="PANTHER" id="PTHR42951">
    <property type="entry name" value="METALLO-BETA-LACTAMASE DOMAIN-CONTAINING"/>
    <property type="match status" value="1"/>
</dbReference>
<dbReference type="InterPro" id="IPR036866">
    <property type="entry name" value="RibonucZ/Hydroxyglut_hydro"/>
</dbReference>
<dbReference type="Pfam" id="PF00753">
    <property type="entry name" value="Lactamase_B"/>
    <property type="match status" value="1"/>
</dbReference>
<dbReference type="PANTHER" id="PTHR42951:SF4">
    <property type="entry name" value="ACYL-COENZYME A THIOESTERASE MBLAC2"/>
    <property type="match status" value="1"/>
</dbReference>
<keyword evidence="3" id="KW-1185">Reference proteome</keyword>
<reference evidence="2" key="1">
    <citation type="submission" date="2006-10" db="EMBL/GenBank/DDBJ databases">
        <authorList>
            <person name="Amadeo P."/>
            <person name="Zhao Q."/>
            <person name="Wortman J."/>
            <person name="Fraser-Liggett C."/>
            <person name="Carlton J."/>
        </authorList>
    </citation>
    <scope>NUCLEOTIDE SEQUENCE</scope>
    <source>
        <strain evidence="2">G3</strain>
    </source>
</reference>
<protein>
    <submittedName>
        <fullName evidence="2">Metallo-beta-lactamase superfamily protein</fullName>
    </submittedName>
</protein>
<dbReference type="InParanoid" id="A2DZQ6"/>
<gene>
    <name evidence="2" type="ORF">TVAG_351720</name>
</gene>
<dbReference type="SUPFAM" id="SSF56281">
    <property type="entry name" value="Metallo-hydrolase/oxidoreductase"/>
    <property type="match status" value="1"/>
</dbReference>
<dbReference type="AlphaFoldDB" id="A2DZQ6"/>
<accession>A2DZQ6</accession>